<protein>
    <submittedName>
        <fullName evidence="3">Uncharacterized protein LOC109481814 isoform X1</fullName>
    </submittedName>
</protein>
<dbReference type="RefSeq" id="XP_019639960.1">
    <property type="nucleotide sequence ID" value="XM_019784401.1"/>
</dbReference>
<feature type="chain" id="PRO_5028354892" evidence="1">
    <location>
        <begin position="28"/>
        <end position="108"/>
    </location>
</feature>
<dbReference type="Proteomes" id="UP000515135">
    <property type="component" value="Unplaced"/>
</dbReference>
<evidence type="ECO:0000313" key="2">
    <source>
        <dbReference type="Proteomes" id="UP000515135"/>
    </source>
</evidence>
<dbReference type="GeneID" id="109481814"/>
<dbReference type="KEGG" id="bbel:109481814"/>
<dbReference type="OrthoDB" id="10033125at2759"/>
<feature type="signal peptide" evidence="1">
    <location>
        <begin position="1"/>
        <end position="27"/>
    </location>
</feature>
<organism evidence="2 3">
    <name type="scientific">Branchiostoma belcheri</name>
    <name type="common">Amphioxus</name>
    <dbReference type="NCBI Taxonomy" id="7741"/>
    <lineage>
        <taxon>Eukaryota</taxon>
        <taxon>Metazoa</taxon>
        <taxon>Chordata</taxon>
        <taxon>Cephalochordata</taxon>
        <taxon>Leptocardii</taxon>
        <taxon>Amphioxiformes</taxon>
        <taxon>Branchiostomatidae</taxon>
        <taxon>Branchiostoma</taxon>
    </lineage>
</organism>
<evidence type="ECO:0000256" key="1">
    <source>
        <dbReference type="SAM" id="SignalP"/>
    </source>
</evidence>
<keyword evidence="1" id="KW-0732">Signal</keyword>
<keyword evidence="2" id="KW-1185">Reference proteome</keyword>
<gene>
    <name evidence="3" type="primary">LOC109481814</name>
</gene>
<accession>A0A6P4ZFF9</accession>
<evidence type="ECO:0000313" key="3">
    <source>
        <dbReference type="RefSeq" id="XP_019639960.1"/>
    </source>
</evidence>
<reference evidence="3" key="1">
    <citation type="submission" date="2025-08" db="UniProtKB">
        <authorList>
            <consortium name="RefSeq"/>
        </authorList>
    </citation>
    <scope>IDENTIFICATION</scope>
    <source>
        <tissue evidence="3">Gonad</tissue>
    </source>
</reference>
<proteinExistence type="predicted"/>
<dbReference type="AlphaFoldDB" id="A0A6P4ZFF9"/>
<sequence>MRTISVSGATLLLAVAVVVSSQGVAYGYNCKTPWNENCQTSRTADFGKRVPASQLSLREVLHRAQPPISDVDTSSTYEDDLRNLLVQILRSGYHTRPRTSRRWTLLEE</sequence>
<name>A0A6P4ZFF9_BRABE</name>